<dbReference type="PROSITE" id="PS51465">
    <property type="entry name" value="KAZAL_2"/>
    <property type="match status" value="2"/>
</dbReference>
<dbReference type="InterPro" id="IPR036058">
    <property type="entry name" value="Kazal_dom_sf"/>
</dbReference>
<feature type="domain" description="Kazal-like" evidence="4">
    <location>
        <begin position="63"/>
        <end position="113"/>
    </location>
</feature>
<keyword evidence="6" id="KW-1185">Reference proteome</keyword>
<evidence type="ECO:0000313" key="6">
    <source>
        <dbReference type="Proteomes" id="UP001497623"/>
    </source>
</evidence>
<dbReference type="PANTHER" id="PTHR13866">
    <property type="entry name" value="SPARC OSTEONECTIN"/>
    <property type="match status" value="1"/>
</dbReference>
<dbReference type="GO" id="GO:0005518">
    <property type="term" value="F:collagen binding"/>
    <property type="evidence" value="ECO:0007669"/>
    <property type="project" value="TreeGrafter"/>
</dbReference>
<dbReference type="AlphaFoldDB" id="A0AAV2PKN0"/>
<dbReference type="Gene3D" id="3.30.60.30">
    <property type="match status" value="2"/>
</dbReference>
<dbReference type="EMBL" id="CAXKWB010000479">
    <property type="protein sequence ID" value="CAL4060965.1"/>
    <property type="molecule type" value="Genomic_DNA"/>
</dbReference>
<evidence type="ECO:0000259" key="4">
    <source>
        <dbReference type="PROSITE" id="PS51465"/>
    </source>
</evidence>
<organism evidence="5 6">
    <name type="scientific">Meganyctiphanes norvegica</name>
    <name type="common">Northern krill</name>
    <name type="synonym">Thysanopoda norvegica</name>
    <dbReference type="NCBI Taxonomy" id="48144"/>
    <lineage>
        <taxon>Eukaryota</taxon>
        <taxon>Metazoa</taxon>
        <taxon>Ecdysozoa</taxon>
        <taxon>Arthropoda</taxon>
        <taxon>Crustacea</taxon>
        <taxon>Multicrustacea</taxon>
        <taxon>Malacostraca</taxon>
        <taxon>Eumalacostraca</taxon>
        <taxon>Eucarida</taxon>
        <taxon>Euphausiacea</taxon>
        <taxon>Euphausiidae</taxon>
        <taxon>Meganyctiphanes</taxon>
    </lineage>
</organism>
<dbReference type="Pfam" id="PF07648">
    <property type="entry name" value="Kazal_2"/>
    <property type="match status" value="2"/>
</dbReference>
<protein>
    <recommendedName>
        <fullName evidence="4">Kazal-like domain-containing protein</fullName>
    </recommendedName>
</protein>
<dbReference type="SUPFAM" id="SSF100895">
    <property type="entry name" value="Kazal-type serine protease inhibitors"/>
    <property type="match status" value="2"/>
</dbReference>
<dbReference type="Proteomes" id="UP001497623">
    <property type="component" value="Unassembled WGS sequence"/>
</dbReference>
<keyword evidence="1" id="KW-0732">Signal</keyword>
<feature type="domain" description="Kazal-like" evidence="4">
    <location>
        <begin position="1"/>
        <end position="53"/>
    </location>
</feature>
<dbReference type="SMART" id="SM00280">
    <property type="entry name" value="KAZAL"/>
    <property type="match status" value="2"/>
</dbReference>
<dbReference type="GO" id="GO:0005615">
    <property type="term" value="C:extracellular space"/>
    <property type="evidence" value="ECO:0007669"/>
    <property type="project" value="TreeGrafter"/>
</dbReference>
<gene>
    <name evidence="5" type="ORF">MNOR_LOCUS1715</name>
</gene>
<reference evidence="5 6" key="1">
    <citation type="submission" date="2024-05" db="EMBL/GenBank/DDBJ databases">
        <authorList>
            <person name="Wallberg A."/>
        </authorList>
    </citation>
    <scope>NUCLEOTIDE SEQUENCE [LARGE SCALE GENOMIC DNA]</scope>
</reference>
<dbReference type="GO" id="GO:0050840">
    <property type="term" value="F:extracellular matrix binding"/>
    <property type="evidence" value="ECO:0007669"/>
    <property type="project" value="TreeGrafter"/>
</dbReference>
<feature type="non-terminal residue" evidence="5">
    <location>
        <position position="113"/>
    </location>
</feature>
<keyword evidence="3" id="KW-0325">Glycoprotein</keyword>
<accession>A0AAV2PKN0</accession>
<evidence type="ECO:0000256" key="3">
    <source>
        <dbReference type="ARBA" id="ARBA00023180"/>
    </source>
</evidence>
<keyword evidence="2" id="KW-1015">Disulfide bond</keyword>
<feature type="non-terminal residue" evidence="5">
    <location>
        <position position="1"/>
    </location>
</feature>
<evidence type="ECO:0000256" key="1">
    <source>
        <dbReference type="ARBA" id="ARBA00022729"/>
    </source>
</evidence>
<evidence type="ECO:0000256" key="2">
    <source>
        <dbReference type="ARBA" id="ARBA00023157"/>
    </source>
</evidence>
<sequence length="113" mass="12550">GDDNNNCETCYDIPKESVCGSNGVTYISNCELSRMNCLMDIDIEIEHRGSCGEGQSRMSHFSYDDDNNCGTCYDIPMESVCGSNGITYDSKCELSRINCLMDLDTEIEYMGSC</sequence>
<dbReference type="CDD" id="cd00104">
    <property type="entry name" value="KAZAL_FS"/>
    <property type="match status" value="2"/>
</dbReference>
<proteinExistence type="predicted"/>
<name>A0AAV2PKN0_MEGNR</name>
<evidence type="ECO:0000313" key="5">
    <source>
        <dbReference type="EMBL" id="CAL4060965.1"/>
    </source>
</evidence>
<dbReference type="GO" id="GO:0005509">
    <property type="term" value="F:calcium ion binding"/>
    <property type="evidence" value="ECO:0007669"/>
    <property type="project" value="TreeGrafter"/>
</dbReference>
<comment type="caution">
    <text evidence="5">The sequence shown here is derived from an EMBL/GenBank/DDBJ whole genome shotgun (WGS) entry which is preliminary data.</text>
</comment>
<dbReference type="PANTHER" id="PTHR13866:SF14">
    <property type="entry name" value="BM-40"/>
    <property type="match status" value="1"/>
</dbReference>
<dbReference type="InterPro" id="IPR002350">
    <property type="entry name" value="Kazal_dom"/>
</dbReference>